<sequence length="240" mass="27258">MAINMDMDVGELIKSLFAKKRSKRGSSSALMDGPYAKIIISGVLVLLVIVLYVVYVYVPMQEKLEQQKRQISQVNNLKNDIAVLSVRITKEEIKLKASKKDFNSRTKLFHTDKELEDLYRHISMLALSNQLMISKLEKVGEIPVFEVQKGLSSKKKSAKDEVKKVAYYEFKVRFEISGNYSNYTRFRKGLAELKKIINIDVEKIIVLESKTKKGEVKVSATLATYRLPANESEKTINSGG</sequence>
<evidence type="ECO:0008006" key="4">
    <source>
        <dbReference type="Google" id="ProtNLM"/>
    </source>
</evidence>
<dbReference type="RefSeq" id="WP_053951282.1">
    <property type="nucleotide sequence ID" value="NZ_CP010552.1"/>
</dbReference>
<accession>A0A0M5LEI2</accession>
<proteinExistence type="predicted"/>
<organism evidence="2 3">
    <name type="scientific">Candidatus Thioglobus autotrophicus</name>
    <dbReference type="NCBI Taxonomy" id="1705394"/>
    <lineage>
        <taxon>Bacteria</taxon>
        <taxon>Pseudomonadati</taxon>
        <taxon>Pseudomonadota</taxon>
        <taxon>Gammaproteobacteria</taxon>
        <taxon>Candidatus Pseudothioglobaceae</taxon>
        <taxon>Candidatus Thioglobus</taxon>
    </lineage>
</organism>
<dbReference type="PANTHER" id="PTHR39555">
    <property type="entry name" value="FIMBRIAL ASSEMBLY PROTEIN PILO-LIKE PROTEIN-RELATED"/>
    <property type="match status" value="1"/>
</dbReference>
<protein>
    <recommendedName>
        <fullName evidence="4">Pilus assembly protein PilO</fullName>
    </recommendedName>
</protein>
<feature type="transmembrane region" description="Helical" evidence="1">
    <location>
        <begin position="38"/>
        <end position="58"/>
    </location>
</feature>
<dbReference type="KEGG" id="tho:SP60_03335"/>
<dbReference type="Pfam" id="PF04350">
    <property type="entry name" value="PilO"/>
    <property type="match status" value="1"/>
</dbReference>
<dbReference type="Proteomes" id="UP000058020">
    <property type="component" value="Chromosome"/>
</dbReference>
<dbReference type="AlphaFoldDB" id="A0A0M5LEI2"/>
<name>A0A0M5LEI2_9GAMM</name>
<keyword evidence="1" id="KW-0472">Membrane</keyword>
<dbReference type="STRING" id="1705394.SP60_03335"/>
<keyword evidence="3" id="KW-1185">Reference proteome</keyword>
<evidence type="ECO:0000313" key="3">
    <source>
        <dbReference type="Proteomes" id="UP000058020"/>
    </source>
</evidence>
<dbReference type="OrthoDB" id="9802133at2"/>
<dbReference type="EMBL" id="CP010552">
    <property type="protein sequence ID" value="ALE52340.1"/>
    <property type="molecule type" value="Genomic_DNA"/>
</dbReference>
<keyword evidence="1" id="KW-0812">Transmembrane</keyword>
<keyword evidence="1" id="KW-1133">Transmembrane helix</keyword>
<gene>
    <name evidence="2" type="ORF">SP60_03335</name>
</gene>
<dbReference type="GO" id="GO:0043683">
    <property type="term" value="P:type IV pilus assembly"/>
    <property type="evidence" value="ECO:0007669"/>
    <property type="project" value="InterPro"/>
</dbReference>
<dbReference type="InterPro" id="IPR007445">
    <property type="entry name" value="PilO"/>
</dbReference>
<evidence type="ECO:0000256" key="1">
    <source>
        <dbReference type="SAM" id="Phobius"/>
    </source>
</evidence>
<dbReference type="InterPro" id="IPR014717">
    <property type="entry name" value="Transl_elong_EF1B/ribsomal_bS6"/>
</dbReference>
<dbReference type="PANTHER" id="PTHR39555:SF1">
    <property type="entry name" value="TYPE IV PILUS INNER MEMBRANE COMPONENT PILO"/>
    <property type="match status" value="1"/>
</dbReference>
<dbReference type="Gene3D" id="3.30.70.60">
    <property type="match status" value="1"/>
</dbReference>
<dbReference type="GO" id="GO:0043107">
    <property type="term" value="P:type IV pilus-dependent motility"/>
    <property type="evidence" value="ECO:0007669"/>
    <property type="project" value="InterPro"/>
</dbReference>
<reference evidence="2 3" key="1">
    <citation type="journal article" date="2015" name="Genome Announc.">
        <title>Genome Sequence of 'Candidatus Thioglobus autotrophica' Strain EF1, a Chemoautotroph from the SUP05 Clade of Marine Gammaproteobacteria.</title>
        <authorList>
            <person name="Shah V."/>
            <person name="Morris R.M."/>
        </authorList>
    </citation>
    <scope>NUCLEOTIDE SEQUENCE [LARGE SCALE GENOMIC DNA]</scope>
    <source>
        <strain evidence="2 3">EF1</strain>
    </source>
</reference>
<evidence type="ECO:0000313" key="2">
    <source>
        <dbReference type="EMBL" id="ALE52340.1"/>
    </source>
</evidence>